<evidence type="ECO:0008006" key="4">
    <source>
        <dbReference type="Google" id="ProtNLM"/>
    </source>
</evidence>
<dbReference type="InterPro" id="IPR029063">
    <property type="entry name" value="SAM-dependent_MTases_sf"/>
</dbReference>
<dbReference type="Pfam" id="PF10294">
    <property type="entry name" value="Methyltransf_16"/>
    <property type="match status" value="2"/>
</dbReference>
<evidence type="ECO:0000313" key="2">
    <source>
        <dbReference type="EMBL" id="TGO28248.1"/>
    </source>
</evidence>
<dbReference type="GO" id="GO:0005829">
    <property type="term" value="C:cytosol"/>
    <property type="evidence" value="ECO:0007669"/>
    <property type="project" value="TreeGrafter"/>
</dbReference>
<dbReference type="Gene3D" id="3.40.50.150">
    <property type="entry name" value="Vaccinia Virus protein VP39"/>
    <property type="match status" value="1"/>
</dbReference>
<dbReference type="GO" id="GO:0032991">
    <property type="term" value="C:protein-containing complex"/>
    <property type="evidence" value="ECO:0007669"/>
    <property type="project" value="TreeGrafter"/>
</dbReference>
<proteinExistence type="predicted"/>
<sequence length="314" mass="34452">MAGRVQPFLDSLGPEVEDPEEEAFLLFSQTIPSQNLGFVDSKATEIDFTINGRDLTIYQSPTILSSNRDGGTTGAVIWKITPLFAKWISSPTNPFLQHQIITPDSVVLELGCGISGLIALTLSPLLQTYILTDQPYVLKFLSQNLSSNSSTPSSTTNSKSKSRKSKAPSSTSTSTSTTQRTSTNKIIPLTLDWETDVVSLSLTCSETTTSFDTIIACDCIYNDALIPPFVQTCVDLCRLRSTSSSSKDQDQDQTEPSKPTLCVVAQQLRSPDVFESWLKEFNKSFRVWRVQEGDIQECGLGEDSGFVVHIGILR</sequence>
<feature type="region of interest" description="Disordered" evidence="1">
    <location>
        <begin position="145"/>
        <end position="181"/>
    </location>
</feature>
<protein>
    <recommendedName>
        <fullName evidence="4">Diaminohydroxyphosphoribosylamino-pyrimidine deaminase</fullName>
    </recommendedName>
</protein>
<feature type="compositionally biased region" description="Low complexity" evidence="1">
    <location>
        <begin position="145"/>
        <end position="159"/>
    </location>
</feature>
<keyword evidence="3" id="KW-1185">Reference proteome</keyword>
<dbReference type="PANTHER" id="PTHR14614">
    <property type="entry name" value="HEPATOCELLULAR CARCINOMA-ASSOCIATED ANTIGEN"/>
    <property type="match status" value="1"/>
</dbReference>
<comment type="caution">
    <text evidence="2">The sequence shown here is derived from an EMBL/GenBank/DDBJ whole genome shotgun (WGS) entry which is preliminary data.</text>
</comment>
<dbReference type="InterPro" id="IPR019410">
    <property type="entry name" value="Methyltransf_16"/>
</dbReference>
<dbReference type="AlphaFoldDB" id="A0A4Z1FX31"/>
<dbReference type="PANTHER" id="PTHR14614:SF109">
    <property type="entry name" value="RIBOSOMAL LYSINE N-METHYLTRANSFERASE 5"/>
    <property type="match status" value="1"/>
</dbReference>
<dbReference type="EMBL" id="PQXI01000030">
    <property type="protein sequence ID" value="TGO28248.1"/>
    <property type="molecule type" value="Genomic_DNA"/>
</dbReference>
<dbReference type="Proteomes" id="UP000297910">
    <property type="component" value="Unassembled WGS sequence"/>
</dbReference>
<evidence type="ECO:0000256" key="1">
    <source>
        <dbReference type="SAM" id="MobiDB-lite"/>
    </source>
</evidence>
<gene>
    <name evidence="2" type="ORF">BPAE_0030g00340</name>
</gene>
<dbReference type="GO" id="GO:0008757">
    <property type="term" value="F:S-adenosylmethionine-dependent methyltransferase activity"/>
    <property type="evidence" value="ECO:0007669"/>
    <property type="project" value="UniProtKB-ARBA"/>
</dbReference>
<dbReference type="SUPFAM" id="SSF53335">
    <property type="entry name" value="S-adenosyl-L-methionine-dependent methyltransferases"/>
    <property type="match status" value="1"/>
</dbReference>
<accession>A0A4Z1FX31</accession>
<evidence type="ECO:0000313" key="3">
    <source>
        <dbReference type="Proteomes" id="UP000297910"/>
    </source>
</evidence>
<organism evidence="2 3">
    <name type="scientific">Botrytis paeoniae</name>
    <dbReference type="NCBI Taxonomy" id="278948"/>
    <lineage>
        <taxon>Eukaryota</taxon>
        <taxon>Fungi</taxon>
        <taxon>Dikarya</taxon>
        <taxon>Ascomycota</taxon>
        <taxon>Pezizomycotina</taxon>
        <taxon>Leotiomycetes</taxon>
        <taxon>Helotiales</taxon>
        <taxon>Sclerotiniaceae</taxon>
        <taxon>Botrytis</taxon>
    </lineage>
</organism>
<reference evidence="2 3" key="1">
    <citation type="submission" date="2017-12" db="EMBL/GenBank/DDBJ databases">
        <title>Comparative genomics of Botrytis spp.</title>
        <authorList>
            <person name="Valero-Jimenez C.A."/>
            <person name="Tapia P."/>
            <person name="Veloso J."/>
            <person name="Silva-Moreno E."/>
            <person name="Staats M."/>
            <person name="Valdes J.H."/>
            <person name="Van Kan J.A.L."/>
        </authorList>
    </citation>
    <scope>NUCLEOTIDE SEQUENCE [LARGE SCALE GENOMIC DNA]</scope>
    <source>
        <strain evidence="2 3">Bp0003</strain>
    </source>
</reference>
<feature type="compositionally biased region" description="Low complexity" evidence="1">
    <location>
        <begin position="167"/>
        <end position="181"/>
    </location>
</feature>
<name>A0A4Z1FX31_9HELO</name>